<keyword evidence="3" id="KW-1185">Reference proteome</keyword>
<reference evidence="3" key="1">
    <citation type="submission" date="2016-10" db="EMBL/GenBank/DDBJ databases">
        <authorList>
            <person name="Varghese N."/>
            <person name="Submissions S."/>
        </authorList>
    </citation>
    <scope>NUCLEOTIDE SEQUENCE [LARGE SCALE GENOMIC DNA]</scope>
    <source>
        <strain evidence="3">IBRC-M 10760</strain>
    </source>
</reference>
<evidence type="ECO:0000256" key="1">
    <source>
        <dbReference type="SAM" id="MobiDB-lite"/>
    </source>
</evidence>
<sequence length="149" mass="16499">MTLDALLPDVSAGYAPDEVPLYRDLDTRDEQYERAQDSAEPFFAVEQYEEGYAVTYDLLPAGFQLAEPARQELDERLTRAVEEIVGDADRPTTEVSRTVGDSLGNVSFFGREESAREVAAVISTIVLDEDNWVTGQPPDASGPDPRRND</sequence>
<protein>
    <submittedName>
        <fullName evidence="2">Uncharacterized protein</fullName>
    </submittedName>
</protein>
<accession>A0A1G7JR23</accession>
<dbReference type="AlphaFoldDB" id="A0A1G7JR23"/>
<proteinExistence type="predicted"/>
<organism evidence="2 3">
    <name type="scientific">Halorientalis regularis</name>
    <dbReference type="NCBI Taxonomy" id="660518"/>
    <lineage>
        <taxon>Archaea</taxon>
        <taxon>Methanobacteriati</taxon>
        <taxon>Methanobacteriota</taxon>
        <taxon>Stenosarchaea group</taxon>
        <taxon>Halobacteria</taxon>
        <taxon>Halobacteriales</taxon>
        <taxon>Haloarculaceae</taxon>
        <taxon>Halorientalis</taxon>
    </lineage>
</organism>
<dbReference type="Proteomes" id="UP000199076">
    <property type="component" value="Unassembled WGS sequence"/>
</dbReference>
<dbReference type="EMBL" id="FNBK01000005">
    <property type="protein sequence ID" value="SDF27400.1"/>
    <property type="molecule type" value="Genomic_DNA"/>
</dbReference>
<dbReference type="OrthoDB" id="270570at2157"/>
<name>A0A1G7JR23_9EURY</name>
<evidence type="ECO:0000313" key="3">
    <source>
        <dbReference type="Proteomes" id="UP000199076"/>
    </source>
</evidence>
<evidence type="ECO:0000313" key="2">
    <source>
        <dbReference type="EMBL" id="SDF27400.1"/>
    </source>
</evidence>
<gene>
    <name evidence="2" type="ORF">SAMN05216218_10535</name>
</gene>
<dbReference type="STRING" id="660518.SAMN05216218_10535"/>
<feature type="region of interest" description="Disordered" evidence="1">
    <location>
        <begin position="130"/>
        <end position="149"/>
    </location>
</feature>